<feature type="domain" description="Ketosynthase family 3 (KS3)" evidence="4">
    <location>
        <begin position="1"/>
        <end position="304"/>
    </location>
</feature>
<comment type="caution">
    <text evidence="5">The sequence shown here is derived from an EMBL/GenBank/DDBJ whole genome shotgun (WGS) entry which is preliminary data.</text>
</comment>
<dbReference type="InterPro" id="IPR013968">
    <property type="entry name" value="PKS_KR"/>
</dbReference>
<dbReference type="CDD" id="cd00833">
    <property type="entry name" value="PKS"/>
    <property type="match status" value="1"/>
</dbReference>
<dbReference type="InterPro" id="IPR014043">
    <property type="entry name" value="Acyl_transferase_dom"/>
</dbReference>
<dbReference type="PROSITE" id="PS52004">
    <property type="entry name" value="KS3_2"/>
    <property type="match status" value="1"/>
</dbReference>
<evidence type="ECO:0000313" key="5">
    <source>
        <dbReference type="EMBL" id="CAK9013694.1"/>
    </source>
</evidence>
<name>A0ABP0JH18_9DINO</name>
<dbReference type="InterPro" id="IPR014030">
    <property type="entry name" value="Ketoacyl_synth_N"/>
</dbReference>
<dbReference type="SUPFAM" id="SSF52151">
    <property type="entry name" value="FabD/lysophospholipase-like"/>
    <property type="match status" value="1"/>
</dbReference>
<dbReference type="Pfam" id="PF00698">
    <property type="entry name" value="Acyl_transf_1"/>
    <property type="match status" value="1"/>
</dbReference>
<keyword evidence="6" id="KW-1185">Reference proteome</keyword>
<gene>
    <name evidence="5" type="ORF">CCMP2556_LOCUS11382</name>
</gene>
<dbReference type="SMART" id="SM00822">
    <property type="entry name" value="PKS_KR"/>
    <property type="match status" value="1"/>
</dbReference>
<dbReference type="InterPro" id="IPR016035">
    <property type="entry name" value="Acyl_Trfase/lysoPLipase"/>
</dbReference>
<dbReference type="InterPro" id="IPR001227">
    <property type="entry name" value="Ac_transferase_dom_sf"/>
</dbReference>
<keyword evidence="3" id="KW-0808">Transferase</keyword>
<dbReference type="SMART" id="SM00825">
    <property type="entry name" value="PKS_KS"/>
    <property type="match status" value="1"/>
</dbReference>
<keyword evidence="2" id="KW-0597">Phosphoprotein</keyword>
<dbReference type="SMART" id="SM00827">
    <property type="entry name" value="PKS_AT"/>
    <property type="match status" value="1"/>
</dbReference>
<dbReference type="InterPro" id="IPR014031">
    <property type="entry name" value="Ketoacyl_synth_C"/>
</dbReference>
<dbReference type="Gene3D" id="3.40.47.10">
    <property type="match status" value="1"/>
</dbReference>
<dbReference type="Gene3D" id="3.40.366.10">
    <property type="entry name" value="Malonyl-Coenzyme A Acyl Carrier Protein, domain 2"/>
    <property type="match status" value="1"/>
</dbReference>
<evidence type="ECO:0000256" key="3">
    <source>
        <dbReference type="ARBA" id="ARBA00022679"/>
    </source>
</evidence>
<dbReference type="InterPro" id="IPR036291">
    <property type="entry name" value="NAD(P)-bd_dom_sf"/>
</dbReference>
<sequence>KMEVGSIAEALKQNVDGITRIPSDRFDLGNLPADVKSQDPQQFLALESAFEACNSAGFFKHKESFAFDFRGASECIDTACASGLSALASAESEVQKGAEGAIAIGMISDRCMSFHQDGKGYGRGEGVAAVALTMSAGCSVPYAQLLNICRNNDGRSTDTITKPSPDQQLSCMKKAWQGRAAVCQAVECHGTGTPIGDPIEVQSVGRMFGQPNGSGVAIGAIKSNINHTESAAGLAGLIKAVHVVQLSGMFPHGAGFWSPKKSINLETGGKGLILSTEFQALQIQGVGVNSFGFSGTNVHAALIPPAQLEDDAGPSPFSRHVRTPIVVPISSHSPGSLRVSMDDLCKELETDFSDAKLYQVARQSAYREVRACRKAFLDQTRDALANSLKTSVDGAEEPEASTTKPKRLVLVVPGNGCQVPKMLSKKHGGAETLEAFPIAEQKFQELKEALSGQDLELDALLSAEKLPESVLEQQIMLFAFSMVLSDLLQGLGLQIHAVVGHSAGELPCAYLAGALTLQDAVNLLSLGKLAKVDGNVRPDGGMAVVREMAVAWQCRGPVGVADVEGILKKFNQNMMVDSAKIHIAAQNSDRCCTLTGPKDSMRQLKPQFQERWMDLEKVPAAYHHPELCKPAAESFKQKFKPAQSSPPCEHTASQTFPKFFSTVEGCELELRKLGLEYWTKHTLERVRFSQAIDAILGDQGEGELLFLELKKQNGSHIMHQARQAGKNVTVLPLTGRDAGQEVGFVRAPAWIEMPLGVSTESSTQSATLSSELTESVGQSDAGALLLDTVLQESSWRCLEDVRFQNPCRGDQSIALRILEDGHFNIKTADGSIHYTEGFGRETDSPNPDWSHRLRDLKDCQGSRLGQWFGGTKTLPLSSIVNLLGKGGLTYGPDLKVAGDLRIKDKGPKASCLGFCEVTCHALRSGGSGGAAILDQAFQVALGLCLHRRSSKSRKPLEVYEPNLAREGALPSMLEKLVVFSQDWWRNAEKLDLIVEVKPHFCSAICASFALFAPDGSAVAEVHHVWGKLLSSSAQPIHELLWQIAPSPLPHDDVADATGADMFAFISAWESSPVTQLLEKNQLPGLSKSRMIGPEEKGKACSVALADNKEGACTILYEWTQGIDDKELESLTRQSVPRVDEGLRQAVRRFREVVKWALSRKGAQIIVITRESPQLAPSKPSKSMFIAMVKCLVKEEVPARGMLRVIEMADLSDASVLQLGLEIRSPRQDCSEIMIQDSQEGRANRLELIRQPLSFDSLSLTALKRDAAYIVIGGARRHGLSALVVETLAQMGAGTVVVVGRNKEDETFSNFRKTFRNTRVLAVQCDISCVGSIPKALEQAGVRQPVRGLFHGAASFDGDKLFKGVSEEAFEATMKPKVLGSLALLATAQEAKWELDYVCYLSSVVVSLGNLGQCAYAGRFGLEHA</sequence>
<keyword evidence="1" id="KW-0596">Phosphopantetheine</keyword>
<dbReference type="EMBL" id="CAXAMN010005435">
    <property type="protein sequence ID" value="CAK9013694.1"/>
    <property type="molecule type" value="Genomic_DNA"/>
</dbReference>
<evidence type="ECO:0000256" key="1">
    <source>
        <dbReference type="ARBA" id="ARBA00022450"/>
    </source>
</evidence>
<dbReference type="InterPro" id="IPR057326">
    <property type="entry name" value="KR_dom"/>
</dbReference>
<evidence type="ECO:0000256" key="2">
    <source>
        <dbReference type="ARBA" id="ARBA00022553"/>
    </source>
</evidence>
<dbReference type="Gene3D" id="3.30.70.3290">
    <property type="match status" value="1"/>
</dbReference>
<dbReference type="Gene3D" id="3.40.50.720">
    <property type="entry name" value="NAD(P)-binding Rossmann-like Domain"/>
    <property type="match status" value="1"/>
</dbReference>
<dbReference type="InterPro" id="IPR016039">
    <property type="entry name" value="Thiolase-like"/>
</dbReference>
<dbReference type="SUPFAM" id="SSF51735">
    <property type="entry name" value="NAD(P)-binding Rossmann-fold domains"/>
    <property type="match status" value="1"/>
</dbReference>
<dbReference type="PANTHER" id="PTHR43775:SF37">
    <property type="entry name" value="SI:DKEY-61P9.11"/>
    <property type="match status" value="1"/>
</dbReference>
<dbReference type="Proteomes" id="UP001642484">
    <property type="component" value="Unassembled WGS sequence"/>
</dbReference>
<dbReference type="PANTHER" id="PTHR43775">
    <property type="entry name" value="FATTY ACID SYNTHASE"/>
    <property type="match status" value="1"/>
</dbReference>
<organism evidence="5 6">
    <name type="scientific">Durusdinium trenchii</name>
    <dbReference type="NCBI Taxonomy" id="1381693"/>
    <lineage>
        <taxon>Eukaryota</taxon>
        <taxon>Sar</taxon>
        <taxon>Alveolata</taxon>
        <taxon>Dinophyceae</taxon>
        <taxon>Suessiales</taxon>
        <taxon>Symbiodiniaceae</taxon>
        <taxon>Durusdinium</taxon>
    </lineage>
</organism>
<dbReference type="InterPro" id="IPR050091">
    <property type="entry name" value="PKS_NRPS_Biosynth_Enz"/>
</dbReference>
<accession>A0ABP0JH18</accession>
<evidence type="ECO:0000259" key="4">
    <source>
        <dbReference type="PROSITE" id="PS52004"/>
    </source>
</evidence>
<dbReference type="Pfam" id="PF08659">
    <property type="entry name" value="KR"/>
    <property type="match status" value="1"/>
</dbReference>
<reference evidence="5 6" key="1">
    <citation type="submission" date="2024-02" db="EMBL/GenBank/DDBJ databases">
        <authorList>
            <person name="Chen Y."/>
            <person name="Shah S."/>
            <person name="Dougan E. K."/>
            <person name="Thang M."/>
            <person name="Chan C."/>
        </authorList>
    </citation>
    <scope>NUCLEOTIDE SEQUENCE [LARGE SCALE GENOMIC DNA]</scope>
</reference>
<dbReference type="InterPro" id="IPR020841">
    <property type="entry name" value="PKS_Beta-ketoAc_synthase_dom"/>
</dbReference>
<feature type="non-terminal residue" evidence="5">
    <location>
        <position position="1"/>
    </location>
</feature>
<proteinExistence type="predicted"/>
<dbReference type="Pfam" id="PF02801">
    <property type="entry name" value="Ketoacyl-synt_C"/>
    <property type="match status" value="1"/>
</dbReference>
<protein>
    <recommendedName>
        <fullName evidence="4">Ketosynthase family 3 (KS3) domain-containing protein</fullName>
    </recommendedName>
</protein>
<evidence type="ECO:0000313" key="6">
    <source>
        <dbReference type="Proteomes" id="UP001642484"/>
    </source>
</evidence>
<dbReference type="SUPFAM" id="SSF53901">
    <property type="entry name" value="Thiolase-like"/>
    <property type="match status" value="2"/>
</dbReference>
<dbReference type="Pfam" id="PF00109">
    <property type="entry name" value="ketoacyl-synt"/>
    <property type="match status" value="1"/>
</dbReference>